<dbReference type="PANTHER" id="PTHR43353">
    <property type="entry name" value="SUCCINATE-SEMIALDEHYDE DEHYDROGENASE, MITOCHONDRIAL"/>
    <property type="match status" value="1"/>
</dbReference>
<dbReference type="Gene3D" id="3.40.309.10">
    <property type="entry name" value="Aldehyde Dehydrogenase, Chain A, domain 2"/>
    <property type="match status" value="1"/>
</dbReference>
<accession>A0A1L7D063</accession>
<dbReference type="InterPro" id="IPR050740">
    <property type="entry name" value="Aldehyde_DH_Superfamily"/>
</dbReference>
<dbReference type="InterPro" id="IPR015590">
    <property type="entry name" value="Aldehyde_DH_dom"/>
</dbReference>
<dbReference type="SUPFAM" id="SSF53720">
    <property type="entry name" value="ALDH-like"/>
    <property type="match status" value="1"/>
</dbReference>
<dbReference type="AlphaFoldDB" id="A0A1L7D063"/>
<reference evidence="5 6" key="1">
    <citation type="submission" date="2014-08" db="EMBL/GenBank/DDBJ databases">
        <title>Complete genome sequence of Corynebacterium sphenisci CECT 5990(T) (=DSM 44792(T)), isolated from healthy wild penguins.</title>
        <authorList>
            <person name="Ruckert C."/>
            <person name="Albersmeier A."/>
            <person name="Winkler A."/>
            <person name="Kalinowski J."/>
        </authorList>
    </citation>
    <scope>NUCLEOTIDE SEQUENCE [LARGE SCALE GENOMIC DNA]</scope>
    <source>
        <strain evidence="5 6">DSM 44792</strain>
    </source>
</reference>
<evidence type="ECO:0000256" key="2">
    <source>
        <dbReference type="PROSITE-ProRule" id="PRU10007"/>
    </source>
</evidence>
<dbReference type="STRING" id="1437874.CSPHI_11305"/>
<evidence type="ECO:0000313" key="6">
    <source>
        <dbReference type="Proteomes" id="UP000185469"/>
    </source>
</evidence>
<keyword evidence="6" id="KW-1185">Reference proteome</keyword>
<feature type="domain" description="Aldehyde dehydrogenase" evidence="4">
    <location>
        <begin position="22"/>
        <end position="478"/>
    </location>
</feature>
<protein>
    <submittedName>
        <fullName evidence="5">Aldehyde dehydrogenase</fullName>
    </submittedName>
</protein>
<dbReference type="RefSeq" id="WP_075693283.1">
    <property type="nucleotide sequence ID" value="NZ_CP009248.1"/>
</dbReference>
<evidence type="ECO:0000313" key="5">
    <source>
        <dbReference type="EMBL" id="APT91460.1"/>
    </source>
</evidence>
<name>A0A1L7D063_9CORY</name>
<dbReference type="InterPro" id="IPR029510">
    <property type="entry name" value="Ald_DH_CS_GLU"/>
</dbReference>
<dbReference type="InterPro" id="IPR016160">
    <property type="entry name" value="Ald_DH_CS_CYS"/>
</dbReference>
<comment type="similarity">
    <text evidence="3">Belongs to the aldehyde dehydrogenase family.</text>
</comment>
<dbReference type="PROSITE" id="PS00070">
    <property type="entry name" value="ALDEHYDE_DEHYDR_CYS"/>
    <property type="match status" value="1"/>
</dbReference>
<evidence type="ECO:0000259" key="4">
    <source>
        <dbReference type="Pfam" id="PF00171"/>
    </source>
</evidence>
<proteinExistence type="inferred from homology"/>
<dbReference type="EMBL" id="CP009248">
    <property type="protein sequence ID" value="APT91460.1"/>
    <property type="molecule type" value="Genomic_DNA"/>
</dbReference>
<dbReference type="KEGG" id="csph:CSPHI_11305"/>
<dbReference type="Gene3D" id="3.40.605.10">
    <property type="entry name" value="Aldehyde Dehydrogenase, Chain A, domain 1"/>
    <property type="match status" value="1"/>
</dbReference>
<dbReference type="PROSITE" id="PS00687">
    <property type="entry name" value="ALDEHYDE_DEHYDR_GLU"/>
    <property type="match status" value="1"/>
</dbReference>
<dbReference type="InterPro" id="IPR016163">
    <property type="entry name" value="Ald_DH_C"/>
</dbReference>
<dbReference type="OrthoDB" id="6882680at2"/>
<dbReference type="Pfam" id="PF00171">
    <property type="entry name" value="Aldedh"/>
    <property type="match status" value="1"/>
</dbReference>
<evidence type="ECO:0000256" key="1">
    <source>
        <dbReference type="ARBA" id="ARBA00023002"/>
    </source>
</evidence>
<dbReference type="Proteomes" id="UP000185469">
    <property type="component" value="Chromosome"/>
</dbReference>
<organism evidence="5 6">
    <name type="scientific">Corynebacterium sphenisci DSM 44792</name>
    <dbReference type="NCBI Taxonomy" id="1437874"/>
    <lineage>
        <taxon>Bacteria</taxon>
        <taxon>Bacillati</taxon>
        <taxon>Actinomycetota</taxon>
        <taxon>Actinomycetes</taxon>
        <taxon>Mycobacteriales</taxon>
        <taxon>Corynebacteriaceae</taxon>
        <taxon>Corynebacterium</taxon>
    </lineage>
</organism>
<feature type="active site" evidence="2">
    <location>
        <position position="250"/>
    </location>
</feature>
<dbReference type="GO" id="GO:0016620">
    <property type="term" value="F:oxidoreductase activity, acting on the aldehyde or oxo group of donors, NAD or NADP as acceptor"/>
    <property type="evidence" value="ECO:0007669"/>
    <property type="project" value="InterPro"/>
</dbReference>
<dbReference type="PANTHER" id="PTHR43353:SF5">
    <property type="entry name" value="SUCCINATE-SEMIALDEHYDE DEHYDROGENASE, MITOCHONDRIAL"/>
    <property type="match status" value="1"/>
</dbReference>
<evidence type="ECO:0000256" key="3">
    <source>
        <dbReference type="RuleBase" id="RU003345"/>
    </source>
</evidence>
<sequence>MSGPVKLRHLIGGARVTGAGAQWRSVNPARPEETVGVGRLADAAQVTAGIDAAAAAAGDWAARPIAERAAILRGAAAILRGNAEAWGAELAAEEGKTRAEGVAEFARAAAVLDYHAGEDGRDAGEVHHSPRVGERIEVLHRPLGVVGLITPFNFPVAIPAWKAAPALVHGNTVVLKPSPLAALPALRLAEALERAGLPPGVLNLVLAEPPDTDPLLADPRVAAVSFTGSTAVGRSIAAACAARGVPVQAELGGKNPAVVLGDADLDLAAAQVLAGAFDSAGQKCTATSRVAVVREVAEEFIRQLVAGADARVLGDPLAEGVDLGPLIGADARSRALSGVRAAVDAGAWLLTGGEGAAPADCPDGWFLEPTVLRVPDAANPAWVEELFAPVLAVLVVDGAEAAFAAADAGELGLSAAVFTDSATAMGRAVELLDTGVLHLNSATTGADPHVPFGGAGASGYGPREQGRAAREFFTRPVTVYLAGGRR</sequence>
<dbReference type="InterPro" id="IPR016162">
    <property type="entry name" value="Ald_DH_N"/>
</dbReference>
<dbReference type="InterPro" id="IPR016161">
    <property type="entry name" value="Ald_DH/histidinol_DH"/>
</dbReference>
<keyword evidence="1 3" id="KW-0560">Oxidoreductase</keyword>
<gene>
    <name evidence="5" type="ORF">CSPHI_11305</name>
</gene>